<dbReference type="Proteomes" id="UP000745859">
    <property type="component" value="Unassembled WGS sequence"/>
</dbReference>
<evidence type="ECO:0000313" key="3">
    <source>
        <dbReference type="Proteomes" id="UP000745859"/>
    </source>
</evidence>
<accession>A0ABX0U635</accession>
<sequence length="380" mass="43753">MKNKNIAIYLHDYSRLGGVERVTSNLSNLLTNNNIEVKAILSLQQSNSVPKIKFNKDVDIFVFEETSTKTSTFQAKITTYINSNKISHLIVQVQDLEEAYGLVNTTKTTNCKIIPVLHNSPFLYTKWYFPNKFSSIKSFLRALKMTFYWKPLNLSFFDKIIKETGRFVCVSHKAKNELKEITKNNNVLAIHNPLHFSEKYIFKDSDKKNKILYVGRLSQEKSPMQMVQLWERLSKKHVDWSFTVLGDGEELPKMKNYVKAHNIQNIELLGSVQNVESYMCESKISILMSYYEGLPTSLLEASFYNNALVGYNGDGGTSDIIEHNKNGFIHEIEDIESVEKSLDNLIKNESLLQGMMQASKKNLENFSDKVILESWKKLLK</sequence>
<name>A0ABX0U635_9FLAO</name>
<comment type="caution">
    <text evidence="2">The sequence shown here is derived from an EMBL/GenBank/DDBJ whole genome shotgun (WGS) entry which is preliminary data.</text>
</comment>
<feature type="domain" description="Glycosyl transferase family 1" evidence="1">
    <location>
        <begin position="205"/>
        <end position="361"/>
    </location>
</feature>
<dbReference type="Pfam" id="PF00534">
    <property type="entry name" value="Glycos_transf_1"/>
    <property type="match status" value="1"/>
</dbReference>
<dbReference type="SUPFAM" id="SSF53756">
    <property type="entry name" value="UDP-Glycosyltransferase/glycogen phosphorylase"/>
    <property type="match status" value="1"/>
</dbReference>
<dbReference type="PANTHER" id="PTHR12526:SF630">
    <property type="entry name" value="GLYCOSYLTRANSFERASE"/>
    <property type="match status" value="1"/>
</dbReference>
<proteinExistence type="predicted"/>
<reference evidence="2 3" key="1">
    <citation type="submission" date="2020-03" db="EMBL/GenBank/DDBJ databases">
        <title>Genomic Encyclopedia of Type Strains, Phase IV (KMG-IV): sequencing the most valuable type-strain genomes for metagenomic binning, comparative biology and taxonomic classification.</title>
        <authorList>
            <person name="Goeker M."/>
        </authorList>
    </citation>
    <scope>NUCLEOTIDE SEQUENCE [LARGE SCALE GENOMIC DNA]</scope>
    <source>
        <strain evidence="2 3">DSM 101599</strain>
    </source>
</reference>
<evidence type="ECO:0000259" key="1">
    <source>
        <dbReference type="Pfam" id="PF00534"/>
    </source>
</evidence>
<organism evidence="2 3">
    <name type="scientific">Wenyingzhuangia heitensis</name>
    <dbReference type="NCBI Taxonomy" id="1487859"/>
    <lineage>
        <taxon>Bacteria</taxon>
        <taxon>Pseudomonadati</taxon>
        <taxon>Bacteroidota</taxon>
        <taxon>Flavobacteriia</taxon>
        <taxon>Flavobacteriales</taxon>
        <taxon>Flavobacteriaceae</taxon>
        <taxon>Wenyingzhuangia</taxon>
    </lineage>
</organism>
<evidence type="ECO:0000313" key="2">
    <source>
        <dbReference type="EMBL" id="NIJ44310.1"/>
    </source>
</evidence>
<dbReference type="Gene3D" id="3.40.50.2000">
    <property type="entry name" value="Glycogen Phosphorylase B"/>
    <property type="match status" value="2"/>
</dbReference>
<dbReference type="EMBL" id="JAASQL010000001">
    <property type="protein sequence ID" value="NIJ44310.1"/>
    <property type="molecule type" value="Genomic_DNA"/>
</dbReference>
<dbReference type="PANTHER" id="PTHR12526">
    <property type="entry name" value="GLYCOSYLTRANSFERASE"/>
    <property type="match status" value="1"/>
</dbReference>
<keyword evidence="3" id="KW-1185">Reference proteome</keyword>
<gene>
    <name evidence="2" type="ORF">FHR24_000749</name>
</gene>
<dbReference type="RefSeq" id="WP_167184071.1">
    <property type="nucleotide sequence ID" value="NZ_JAASQL010000001.1"/>
</dbReference>
<dbReference type="InterPro" id="IPR001296">
    <property type="entry name" value="Glyco_trans_1"/>
</dbReference>
<protein>
    <submittedName>
        <fullName evidence="2">Glycosyltransferase involved in cell wall biosynthesis</fullName>
    </submittedName>
</protein>